<sequence precursor="true">MSLKLYTCSTLLFSIVAAVSVCRGDEADSATVDPVESSQPAADKDAAEQMQRWVSQLSSPQYRLRELATTRLRLAGLAAVPALEAGLQDGDLETTSQILSVLRQLSIQFDPQHQERDLAWESLQQVATAGASSAATRAQLAMDEVRDDRKRRAVEVLTAAGVFIGFGEFHLASSVRNGYHMRIPKDWQGNVAAFSWLKWLHGVETVILSGDKITADVVRQVASVPDLKNLDIRDTTVDVEDLQGLTDLKRLDLFQLVNVPAGDELIDTLAQLPLRRELILFGTDISLEGSERLKTLFPNLNIQCRGGFLGVRCSPLNPNCEVGTVEPNTAAAEAGVQSGDVIIKFGQYDVKSFADLQSAIAKHTAAEKSIPMQINRIVEEQVEVELPQEEGEPTPKLIRTIRRQKTFTLTVKLKRQFP</sequence>
<reference evidence="3 4" key="1">
    <citation type="submission" date="2019-02" db="EMBL/GenBank/DDBJ databases">
        <title>Deep-cultivation of Planctomycetes and their phenomic and genomic characterization uncovers novel biology.</title>
        <authorList>
            <person name="Wiegand S."/>
            <person name="Jogler M."/>
            <person name="Boedeker C."/>
            <person name="Pinto D."/>
            <person name="Vollmers J."/>
            <person name="Rivas-Marin E."/>
            <person name="Kohn T."/>
            <person name="Peeters S.H."/>
            <person name="Heuer A."/>
            <person name="Rast P."/>
            <person name="Oberbeckmann S."/>
            <person name="Bunk B."/>
            <person name="Jeske O."/>
            <person name="Meyerdierks A."/>
            <person name="Storesund J.E."/>
            <person name="Kallscheuer N."/>
            <person name="Luecker S."/>
            <person name="Lage O.M."/>
            <person name="Pohl T."/>
            <person name="Merkel B.J."/>
            <person name="Hornburger P."/>
            <person name="Mueller R.-W."/>
            <person name="Bruemmer F."/>
            <person name="Labrenz M."/>
            <person name="Spormann A.M."/>
            <person name="Op den Camp H."/>
            <person name="Overmann J."/>
            <person name="Amann R."/>
            <person name="Jetten M.S.M."/>
            <person name="Mascher T."/>
            <person name="Medema M.H."/>
            <person name="Devos D.P."/>
            <person name="Kaster A.-K."/>
            <person name="Ovreas L."/>
            <person name="Rohde M."/>
            <person name="Galperin M.Y."/>
            <person name="Jogler C."/>
        </authorList>
    </citation>
    <scope>NUCLEOTIDE SEQUENCE [LARGE SCALE GENOMIC DNA]</scope>
    <source>
        <strain evidence="3 4">Mal33</strain>
    </source>
</reference>
<dbReference type="SMART" id="SM00228">
    <property type="entry name" value="PDZ"/>
    <property type="match status" value="1"/>
</dbReference>
<keyword evidence="1" id="KW-0732">Signal</keyword>
<dbReference type="InterPro" id="IPR032675">
    <property type="entry name" value="LRR_dom_sf"/>
</dbReference>
<feature type="domain" description="PDZ" evidence="2">
    <location>
        <begin position="307"/>
        <end position="378"/>
    </location>
</feature>
<dbReference type="EMBL" id="CP036318">
    <property type="protein sequence ID" value="QDV58184.1"/>
    <property type="molecule type" value="Genomic_DNA"/>
</dbReference>
<dbReference type="AlphaFoldDB" id="A0A518IYM6"/>
<dbReference type="InterPro" id="IPR001478">
    <property type="entry name" value="PDZ"/>
</dbReference>
<name>A0A518IYM6_9BACT</name>
<evidence type="ECO:0000313" key="3">
    <source>
        <dbReference type="EMBL" id="QDV58184.1"/>
    </source>
</evidence>
<evidence type="ECO:0000259" key="2">
    <source>
        <dbReference type="SMART" id="SM00228"/>
    </source>
</evidence>
<dbReference type="SUPFAM" id="SSF52047">
    <property type="entry name" value="RNI-like"/>
    <property type="match status" value="1"/>
</dbReference>
<dbReference type="Proteomes" id="UP000316770">
    <property type="component" value="Chromosome"/>
</dbReference>
<evidence type="ECO:0000256" key="1">
    <source>
        <dbReference type="SAM" id="SignalP"/>
    </source>
</evidence>
<dbReference type="Gene3D" id="3.80.10.10">
    <property type="entry name" value="Ribonuclease Inhibitor"/>
    <property type="match status" value="1"/>
</dbReference>
<gene>
    <name evidence="3" type="ORF">Mal33_42010</name>
</gene>
<evidence type="ECO:0000313" key="4">
    <source>
        <dbReference type="Proteomes" id="UP000316770"/>
    </source>
</evidence>
<dbReference type="RefSeq" id="WP_145288307.1">
    <property type="nucleotide sequence ID" value="NZ_CP036318.1"/>
</dbReference>
<organism evidence="3 4">
    <name type="scientific">Rosistilla oblonga</name>
    <dbReference type="NCBI Taxonomy" id="2527990"/>
    <lineage>
        <taxon>Bacteria</taxon>
        <taxon>Pseudomonadati</taxon>
        <taxon>Planctomycetota</taxon>
        <taxon>Planctomycetia</taxon>
        <taxon>Pirellulales</taxon>
        <taxon>Pirellulaceae</taxon>
        <taxon>Rosistilla</taxon>
    </lineage>
</organism>
<accession>A0A518IYM6</accession>
<feature type="signal peptide" evidence="1">
    <location>
        <begin position="1"/>
        <end position="23"/>
    </location>
</feature>
<dbReference type="Pfam" id="PF13180">
    <property type="entry name" value="PDZ_2"/>
    <property type="match status" value="1"/>
</dbReference>
<protein>
    <recommendedName>
        <fullName evidence="2">PDZ domain-containing protein</fullName>
    </recommendedName>
</protein>
<dbReference type="InterPro" id="IPR036034">
    <property type="entry name" value="PDZ_sf"/>
</dbReference>
<feature type="chain" id="PRO_5022100295" description="PDZ domain-containing protein" evidence="1">
    <location>
        <begin position="24"/>
        <end position="418"/>
    </location>
</feature>
<keyword evidence="4" id="KW-1185">Reference proteome</keyword>
<proteinExistence type="predicted"/>
<dbReference type="Gene3D" id="2.30.42.10">
    <property type="match status" value="1"/>
</dbReference>
<dbReference type="SUPFAM" id="SSF50156">
    <property type="entry name" value="PDZ domain-like"/>
    <property type="match status" value="1"/>
</dbReference>